<dbReference type="PROSITE" id="PS50113">
    <property type="entry name" value="PAC"/>
    <property type="match status" value="1"/>
</dbReference>
<dbReference type="Gene3D" id="3.20.20.450">
    <property type="entry name" value="EAL domain"/>
    <property type="match status" value="1"/>
</dbReference>
<dbReference type="AlphaFoldDB" id="K6D7A7"/>
<comment type="caution">
    <text evidence="5">The sequence shown here is derived from an EMBL/GenBank/DDBJ whole genome shotgun (WGS) entry which is preliminary data.</text>
</comment>
<dbReference type="PROSITE" id="PS50112">
    <property type="entry name" value="PAS"/>
    <property type="match status" value="1"/>
</dbReference>
<dbReference type="InterPro" id="IPR043128">
    <property type="entry name" value="Rev_trsase/Diguanyl_cyclase"/>
</dbReference>
<organism evidence="5 6">
    <name type="scientific">Schinkia azotoformans LMG 9581</name>
    <dbReference type="NCBI Taxonomy" id="1131731"/>
    <lineage>
        <taxon>Bacteria</taxon>
        <taxon>Bacillati</taxon>
        <taxon>Bacillota</taxon>
        <taxon>Bacilli</taxon>
        <taxon>Bacillales</taxon>
        <taxon>Bacillaceae</taxon>
        <taxon>Calidifontibacillus/Schinkia group</taxon>
        <taxon>Schinkia</taxon>
    </lineage>
</organism>
<dbReference type="SMART" id="SM00086">
    <property type="entry name" value="PAC"/>
    <property type="match status" value="2"/>
</dbReference>
<dbReference type="InterPro" id="IPR001633">
    <property type="entry name" value="EAL_dom"/>
</dbReference>
<dbReference type="CDD" id="cd00130">
    <property type="entry name" value="PAS"/>
    <property type="match status" value="1"/>
</dbReference>
<dbReference type="InterPro" id="IPR052155">
    <property type="entry name" value="Biofilm_reg_signaling"/>
</dbReference>
<accession>K6D7A7</accession>
<dbReference type="EMBL" id="AJLR01000040">
    <property type="protein sequence ID" value="EKN68407.1"/>
    <property type="molecule type" value="Genomic_DNA"/>
</dbReference>
<dbReference type="RefSeq" id="WP_003330238.1">
    <property type="nucleotide sequence ID" value="NZ_AJLR01000040.1"/>
</dbReference>
<feature type="domain" description="PAS" evidence="1">
    <location>
        <begin position="43"/>
        <end position="86"/>
    </location>
</feature>
<reference evidence="5 6" key="1">
    <citation type="journal article" date="2012" name="Front. Microbiol.">
        <title>Redundancy and modularity in membrane-associated dissimilatory nitrate reduction in Bacillus.</title>
        <authorList>
            <person name="Heylen K."/>
            <person name="Keltjens J."/>
        </authorList>
    </citation>
    <scope>NUCLEOTIDE SEQUENCE [LARGE SCALE GENOMIC DNA]</scope>
    <source>
        <strain evidence="5 6">LMG 9581</strain>
    </source>
</reference>
<dbReference type="SUPFAM" id="SSF141868">
    <property type="entry name" value="EAL domain-like"/>
    <property type="match status" value="1"/>
</dbReference>
<sequence length="714" mass="82434">MALPFTQFSQNANKEMLNLLRQLGDNDQTSEIGEKIREIFLREYAFIKDALDSSTIVAVTNKAGIIAYVNDKFCEISQYSREELIGSTHRLLNSGYHSPNFFKEMWTTILSGKIWCGDVKNLKKDGSYYWVHTNIIPIINNVTNQVEQFIALRTDITKGKEAEEELRKVIQNDFERTIRSLDNMVFKIKKDRYGDFIITLVEGKLSKLLDISEGIFDQKRIEDFFGTEMANEALRKCEAAFRGEKHSIKHHYNGIELYTTLSPIIENGTIIEIIGNSNDITLLELAQKEIHHLAYHDDLTDLPNRRKLTKDLQEKLNHISNQKFAALFVDIDRFKQINDTLGFNRGDKLILELSQRLKQFISGLGTIYRSSGDEYVIILEKYKNDSILSRQVQELLKIVEEPMLIDGYELMITCSVGVTTFPNDEDSAEKILNRVETALKHCKLNGRQGFIFYNEEMAQNTKERLNLEINLRKAIINDELTLHYQPKYILNSNQMDGMEALVRWYSPVYGFVSPNEFIQIAEDTGLIVQLGEWVLYNACKQNKEWINNGYPPRRVAVNVSAIELLRPNYVERVKRILKETKLDPQYLELEITENSVMRNLEKGIQILQELKSLGIFIAIDDFGTGYSSFGYLKQLPINILKIDKYFIQEIDKSEIDANIVKSMIQLGHTFHLKVIAEGVETKRAAEILRDLNCDIVQGYYFSKPIPADMFEKLL</sequence>
<name>K6D7A7_SCHAZ</name>
<keyword evidence="6" id="KW-1185">Reference proteome</keyword>
<dbReference type="InterPro" id="IPR000014">
    <property type="entry name" value="PAS"/>
</dbReference>
<feature type="domain" description="EAL" evidence="3">
    <location>
        <begin position="464"/>
        <end position="714"/>
    </location>
</feature>
<evidence type="ECO:0000259" key="4">
    <source>
        <dbReference type="PROSITE" id="PS50887"/>
    </source>
</evidence>
<dbReference type="InterPro" id="IPR035919">
    <property type="entry name" value="EAL_sf"/>
</dbReference>
<evidence type="ECO:0000313" key="5">
    <source>
        <dbReference type="EMBL" id="EKN68407.1"/>
    </source>
</evidence>
<dbReference type="PROSITE" id="PS50883">
    <property type="entry name" value="EAL"/>
    <property type="match status" value="1"/>
</dbReference>
<feature type="domain" description="PAC" evidence="2">
    <location>
        <begin position="115"/>
        <end position="168"/>
    </location>
</feature>
<dbReference type="Pfam" id="PF00990">
    <property type="entry name" value="GGDEF"/>
    <property type="match status" value="1"/>
</dbReference>
<evidence type="ECO:0000259" key="2">
    <source>
        <dbReference type="PROSITE" id="PS50113"/>
    </source>
</evidence>
<dbReference type="Pfam" id="PF13426">
    <property type="entry name" value="PAS_9"/>
    <property type="match status" value="2"/>
</dbReference>
<evidence type="ECO:0000313" key="6">
    <source>
        <dbReference type="Proteomes" id="UP000006315"/>
    </source>
</evidence>
<proteinExistence type="predicted"/>
<dbReference type="CDD" id="cd01949">
    <property type="entry name" value="GGDEF"/>
    <property type="match status" value="1"/>
</dbReference>
<evidence type="ECO:0000259" key="1">
    <source>
        <dbReference type="PROSITE" id="PS50112"/>
    </source>
</evidence>
<dbReference type="SMART" id="SM00052">
    <property type="entry name" value="EAL"/>
    <property type="match status" value="1"/>
</dbReference>
<dbReference type="InterPro" id="IPR035965">
    <property type="entry name" value="PAS-like_dom_sf"/>
</dbReference>
<protein>
    <submittedName>
        <fullName evidence="5">Signaling protein</fullName>
    </submittedName>
</protein>
<gene>
    <name evidence="5" type="ORF">BAZO_05175</name>
</gene>
<dbReference type="Gene3D" id="3.30.450.20">
    <property type="entry name" value="PAS domain"/>
    <property type="match status" value="2"/>
</dbReference>
<evidence type="ECO:0000259" key="3">
    <source>
        <dbReference type="PROSITE" id="PS50883"/>
    </source>
</evidence>
<dbReference type="InterPro" id="IPR001610">
    <property type="entry name" value="PAC"/>
</dbReference>
<dbReference type="PROSITE" id="PS50887">
    <property type="entry name" value="GGDEF"/>
    <property type="match status" value="1"/>
</dbReference>
<dbReference type="SUPFAM" id="SSF55785">
    <property type="entry name" value="PYP-like sensor domain (PAS domain)"/>
    <property type="match status" value="1"/>
</dbReference>
<dbReference type="NCBIfam" id="TIGR00254">
    <property type="entry name" value="GGDEF"/>
    <property type="match status" value="1"/>
</dbReference>
<dbReference type="InterPro" id="IPR000160">
    <property type="entry name" value="GGDEF_dom"/>
</dbReference>
<dbReference type="SMART" id="SM00091">
    <property type="entry name" value="PAS"/>
    <property type="match status" value="2"/>
</dbReference>
<dbReference type="Pfam" id="PF00563">
    <property type="entry name" value="EAL"/>
    <property type="match status" value="1"/>
</dbReference>
<dbReference type="PANTHER" id="PTHR44757:SF2">
    <property type="entry name" value="BIOFILM ARCHITECTURE MAINTENANCE PROTEIN MBAA"/>
    <property type="match status" value="1"/>
</dbReference>
<dbReference type="CDD" id="cd01948">
    <property type="entry name" value="EAL"/>
    <property type="match status" value="1"/>
</dbReference>
<feature type="domain" description="GGDEF" evidence="4">
    <location>
        <begin position="322"/>
        <end position="455"/>
    </location>
</feature>
<dbReference type="Gene3D" id="3.30.70.270">
    <property type="match status" value="1"/>
</dbReference>
<dbReference type="InterPro" id="IPR000700">
    <property type="entry name" value="PAS-assoc_C"/>
</dbReference>
<dbReference type="NCBIfam" id="TIGR00229">
    <property type="entry name" value="sensory_box"/>
    <property type="match status" value="1"/>
</dbReference>
<dbReference type="PATRIC" id="fig|1131731.3.peg.1078"/>
<dbReference type="Proteomes" id="UP000006315">
    <property type="component" value="Unassembled WGS sequence"/>
</dbReference>
<dbReference type="InterPro" id="IPR029787">
    <property type="entry name" value="Nucleotide_cyclase"/>
</dbReference>
<dbReference type="FunFam" id="3.20.20.450:FF:000001">
    <property type="entry name" value="Cyclic di-GMP phosphodiesterase yahA"/>
    <property type="match status" value="1"/>
</dbReference>
<dbReference type="STRING" id="1131731.BAZO_05175"/>
<dbReference type="SMART" id="SM00267">
    <property type="entry name" value="GGDEF"/>
    <property type="match status" value="1"/>
</dbReference>
<dbReference type="PANTHER" id="PTHR44757">
    <property type="entry name" value="DIGUANYLATE CYCLASE DGCP"/>
    <property type="match status" value="1"/>
</dbReference>
<dbReference type="SUPFAM" id="SSF55073">
    <property type="entry name" value="Nucleotide cyclase"/>
    <property type="match status" value="1"/>
</dbReference>